<sequence>MAVQYNETDFVLYAFEQMGIAVIEKNGKFIKLPQGFVVEVERRDLYRLSVDGFVISPFDDIGNLCSFIKKNLSTQDEEN</sequence>
<dbReference type="Proteomes" id="UP001302949">
    <property type="component" value="Unassembled WGS sequence"/>
</dbReference>
<organism evidence="1 2">
    <name type="scientific">Arcicella rigui</name>
    <dbReference type="NCBI Taxonomy" id="797020"/>
    <lineage>
        <taxon>Bacteria</taxon>
        <taxon>Pseudomonadati</taxon>
        <taxon>Bacteroidota</taxon>
        <taxon>Cytophagia</taxon>
        <taxon>Cytophagales</taxon>
        <taxon>Flectobacillaceae</taxon>
        <taxon>Arcicella</taxon>
    </lineage>
</organism>
<evidence type="ECO:0000313" key="2">
    <source>
        <dbReference type="Proteomes" id="UP001302949"/>
    </source>
</evidence>
<accession>A0ABU5Q7S4</accession>
<dbReference type="EMBL" id="JAYFUM010000006">
    <property type="protein sequence ID" value="MEA5138643.1"/>
    <property type="molecule type" value="Genomic_DNA"/>
</dbReference>
<name>A0ABU5Q7S4_9BACT</name>
<dbReference type="RefSeq" id="WP_323295810.1">
    <property type="nucleotide sequence ID" value="NZ_JAYFUM010000006.1"/>
</dbReference>
<keyword evidence="2" id="KW-1185">Reference proteome</keyword>
<proteinExistence type="predicted"/>
<comment type="caution">
    <text evidence="1">The sequence shown here is derived from an EMBL/GenBank/DDBJ whole genome shotgun (WGS) entry which is preliminary data.</text>
</comment>
<protein>
    <submittedName>
        <fullName evidence="1">Uncharacterized protein</fullName>
    </submittedName>
</protein>
<evidence type="ECO:0000313" key="1">
    <source>
        <dbReference type="EMBL" id="MEA5138643.1"/>
    </source>
</evidence>
<reference evidence="1 2" key="1">
    <citation type="submission" date="2023-12" db="EMBL/GenBank/DDBJ databases">
        <title>Novel species of the genus Arcicella isolated from rivers.</title>
        <authorList>
            <person name="Lu H."/>
        </authorList>
    </citation>
    <scope>NUCLEOTIDE SEQUENCE [LARGE SCALE GENOMIC DNA]</scope>
    <source>
        <strain evidence="1 2">KCTC 23307</strain>
    </source>
</reference>
<gene>
    <name evidence="1" type="ORF">VB248_05855</name>
</gene>